<comment type="caution">
    <text evidence="2">The sequence shown here is derived from an EMBL/GenBank/DDBJ whole genome shotgun (WGS) entry which is preliminary data.</text>
</comment>
<protein>
    <submittedName>
        <fullName evidence="2">Uncharacterized protein</fullName>
    </submittedName>
</protein>
<dbReference type="EMBL" id="JAJCIS010000003">
    <property type="protein sequence ID" value="MCB7387161.1"/>
    <property type="molecule type" value="Genomic_DNA"/>
</dbReference>
<feature type="transmembrane region" description="Helical" evidence="1">
    <location>
        <begin position="75"/>
        <end position="95"/>
    </location>
</feature>
<name>A0ABS8DFG7_9FIRM</name>
<evidence type="ECO:0000313" key="3">
    <source>
        <dbReference type="Proteomes" id="UP001299546"/>
    </source>
</evidence>
<sequence length="117" mass="12785">MSNFNANGQEQKKAESIRRQYISHEDNKMEQLQKLDNKVKAPGKVIASILGVIGALVMGAGMALVMVWGNMTMGLALSIPGLVVALLAIPIYALITASRKKKYVSEIMRLSDSLMHQ</sequence>
<feature type="transmembrane region" description="Helical" evidence="1">
    <location>
        <begin position="45"/>
        <end position="69"/>
    </location>
</feature>
<evidence type="ECO:0000313" key="2">
    <source>
        <dbReference type="EMBL" id="MCB7387161.1"/>
    </source>
</evidence>
<evidence type="ECO:0000256" key="1">
    <source>
        <dbReference type="SAM" id="Phobius"/>
    </source>
</evidence>
<dbReference type="RefSeq" id="WP_066733934.1">
    <property type="nucleotide sequence ID" value="NZ_JAJCIQ010000003.1"/>
</dbReference>
<organism evidence="2 3">
    <name type="scientific">Bariatricus massiliensis</name>
    <dbReference type="NCBI Taxonomy" id="1745713"/>
    <lineage>
        <taxon>Bacteria</taxon>
        <taxon>Bacillati</taxon>
        <taxon>Bacillota</taxon>
        <taxon>Clostridia</taxon>
        <taxon>Lachnospirales</taxon>
        <taxon>Lachnospiraceae</taxon>
        <taxon>Bariatricus</taxon>
    </lineage>
</organism>
<gene>
    <name evidence="2" type="ORF">LIZ65_07640</name>
</gene>
<keyword evidence="3" id="KW-1185">Reference proteome</keyword>
<keyword evidence="1" id="KW-0812">Transmembrane</keyword>
<dbReference type="Proteomes" id="UP001299546">
    <property type="component" value="Unassembled WGS sequence"/>
</dbReference>
<proteinExistence type="predicted"/>
<keyword evidence="1" id="KW-0472">Membrane</keyword>
<keyword evidence="1" id="KW-1133">Transmembrane helix</keyword>
<reference evidence="2 3" key="1">
    <citation type="submission" date="2021-10" db="EMBL/GenBank/DDBJ databases">
        <title>Collection of gut derived symbiotic bacterial strains cultured from healthy donors.</title>
        <authorList>
            <person name="Lin H."/>
            <person name="Littmann E."/>
            <person name="Kohout C."/>
            <person name="Pamer E.G."/>
        </authorList>
    </citation>
    <scope>NUCLEOTIDE SEQUENCE [LARGE SCALE GENOMIC DNA]</scope>
    <source>
        <strain evidence="2 3">DFI.1.165</strain>
    </source>
</reference>
<accession>A0ABS8DFG7</accession>